<sequence length="399" mass="44675">MIQQLMDMLSTTMQRPQQPLTVTEGQLIRGKILEIKPESQTAVVLLAGKRVEASLNASLQTGRSYVFEVFQNQKEGPPIGLRPVPVAPQQPSASKATVPSVPSWLADALKGGQTIQRNELGDWQKLFRQWSQRPEGTAILQTMVRFSMPPTERNFLSLQQLVQSPQLATTQQSAQQLLNALAPFQQPNDVQLKQALSLLLQDNRSGAPLKERVAVLQGWANATIPQKEAGSQTLQHLLQQASVDHGQSSVGKDAQELHQKLQLLSHFSRERDGIGQTFLLHFSDEFGDQYIQYQGQKNESGELDTTFCRLFMCLTLDPLGEVVIDARVQNRLVSVDVTHQEKELSPLLKASESILREKLADLDYSLSYIEQTSRQTDKAAEDWFFGLRPPSKEGVDWKI</sequence>
<proteinExistence type="predicted"/>
<dbReference type="RefSeq" id="WP_133579275.1">
    <property type="nucleotide sequence ID" value="NZ_SNYJ01000002.1"/>
</dbReference>
<dbReference type="OrthoDB" id="2351076at2"/>
<evidence type="ECO:0008006" key="3">
    <source>
        <dbReference type="Google" id="ProtNLM"/>
    </source>
</evidence>
<keyword evidence="2" id="KW-1185">Reference proteome</keyword>
<evidence type="ECO:0000313" key="1">
    <source>
        <dbReference type="EMBL" id="TDQ42408.1"/>
    </source>
</evidence>
<comment type="caution">
    <text evidence="1">The sequence shown here is derived from an EMBL/GenBank/DDBJ whole genome shotgun (WGS) entry which is preliminary data.</text>
</comment>
<dbReference type="AlphaFoldDB" id="A0A4R6U7B1"/>
<reference evidence="1 2" key="1">
    <citation type="submission" date="2019-03" db="EMBL/GenBank/DDBJ databases">
        <title>Genomic Encyclopedia of Type Strains, Phase IV (KMG-IV): sequencing the most valuable type-strain genomes for metagenomic binning, comparative biology and taxonomic classification.</title>
        <authorList>
            <person name="Goeker M."/>
        </authorList>
    </citation>
    <scope>NUCLEOTIDE SEQUENCE [LARGE SCALE GENOMIC DNA]</scope>
    <source>
        <strain evidence="1 2">DSM 28697</strain>
    </source>
</reference>
<protein>
    <recommendedName>
        <fullName evidence="3">Flagellar hook-length control protein FliK</fullName>
    </recommendedName>
</protein>
<gene>
    <name evidence="1" type="ORF">EV213_102442</name>
</gene>
<dbReference type="Proteomes" id="UP000295632">
    <property type="component" value="Unassembled WGS sequence"/>
</dbReference>
<organism evidence="1 2">
    <name type="scientific">Aureibacillus halotolerans</name>
    <dbReference type="NCBI Taxonomy" id="1508390"/>
    <lineage>
        <taxon>Bacteria</taxon>
        <taxon>Bacillati</taxon>
        <taxon>Bacillota</taxon>
        <taxon>Bacilli</taxon>
        <taxon>Bacillales</taxon>
        <taxon>Bacillaceae</taxon>
        <taxon>Aureibacillus</taxon>
    </lineage>
</organism>
<evidence type="ECO:0000313" key="2">
    <source>
        <dbReference type="Proteomes" id="UP000295632"/>
    </source>
</evidence>
<name>A0A4R6U7B1_9BACI</name>
<dbReference type="EMBL" id="SNYJ01000002">
    <property type="protein sequence ID" value="TDQ42408.1"/>
    <property type="molecule type" value="Genomic_DNA"/>
</dbReference>
<accession>A0A4R6U7B1</accession>